<sequence length="1376" mass="156375">MRQIQIKPFVYFLKFISQIFRFKGFIPLSLISIFFVLEVSAQKNSDKILKPKKLNFYKLDTEDGLSNNMVRVIEQDELGFIWIGTADGINRYDGNEFTVYRKENSAISDNYLQNILLDTITGNLLIGNDGGLHAYNPYLNTFERYKPQDIVLSNSVNTITYRKSGEFYMGDYSVGLRVLKNKKQIDLYEHDPLNGHSLSSNKISAITIQKDSIVWIGTQDAGLNKLDIQKKQVTRIPLNNKSDFRVNSLLVDSDQNLWVGTNEGVKIITKVNKVLTITRQNSDAGLSGNDVTCFEEDEFGRIWVGTYDGGLNIIEKSNFQADARFKIEKYLPKEDGTSVYNATIFSIKKDRSGNMWLGTYGGINYVNPRGEPVQIITNSLTGSEHIIHNRINALAEDTDSRIWLGTDGGGVDCYDPKTNKFDYDVLTEANGLKTDHVFSIIIDNEKLWVGTYLGGVNVYDKKTKKWKYYLQGTQKDGNDVRVLYKTKKGEIWAGTNRGGLFRYSETKDQFEYIESLNKIDVRAIAEDASGNLWLGTYGDGIINYNIPNDNSTYYQALNLNGLKSNVIFSVLVLPDGNILAGTKHVGLVLFKPGATEALNLDEQDGLSNNTINSLVAFDANTVCLGTFKGVSKYNIKSQEVTSLNNLNNIQKSEYNPGAVLKSRSGLLYFGSNKGLNAFNPNDLSSQTQERAIIIKDLLVFNESVTINPEDKDAVLQKSMLYEDSISLDSDKTVFSIEFTSLNFPFADNTSYSYILEGFNEHWIDLKNSNRINFSNIPPGDYTLKIKAQSLADLPLYKELQIAVLPPIWKTLPAYFVYFGIFFVLIISGLKYYSERIYLKNSLLFEKKQRRLEHELNEERIRFYTGFSHELKTPLTLILAPLETLLQETVHKQHLKNLKLIKRNADNLLQFINKLLEFRKSEEGLSKLQINKYNFSKNLTNWLAGYDPLLKKKELELMITMPQTPLRVYCDLEKVQVIVNNLISNAIKYSPKGEKIHVELGQDEDYLIFKVSDNGSGIKTQDLDHIFEWYYQSNTSVKKDGSGIGLALSKRFAELHKGVLKVTSKEGKGSVFILQISKDERLLDEYLTDNNYPLDNKRLIEQQINANTLTPEKDEVQNILASPENKRKLILLIDDNPDILEFLDSALAQEYDLIHAEDGEEGIDKATSYIPDLIISDIMMPVKNGIDLCNFIKNKKETSHIPIILLSAKSNFEMIETGYSEGADDYMLKPFNVQVLKARVANLIESRAKLLSRFANADLSDTDSEQKKLLDIEKQFLTEFHEIVHQNMQQGIKTVEVVSEKIGMSRSSLYRKIKAITGQNINEYIRNIKIEHAAYLIEKEKFTISQAAYEVGFGDAKYFRKIFKEKYGKPPSAFKPS</sequence>
<dbReference type="InterPro" id="IPR011006">
    <property type="entry name" value="CheY-like_superfamily"/>
</dbReference>
<dbReference type="PANTHER" id="PTHR43547:SF2">
    <property type="entry name" value="HYBRID SIGNAL TRANSDUCTION HISTIDINE KINASE C"/>
    <property type="match status" value="1"/>
</dbReference>
<dbReference type="InterPro" id="IPR009057">
    <property type="entry name" value="Homeodomain-like_sf"/>
</dbReference>
<evidence type="ECO:0000259" key="12">
    <source>
        <dbReference type="PROSITE" id="PS50110"/>
    </source>
</evidence>
<dbReference type="Gene3D" id="1.10.287.130">
    <property type="match status" value="1"/>
</dbReference>
<dbReference type="PROSITE" id="PS01124">
    <property type="entry name" value="HTH_ARAC_FAMILY_2"/>
    <property type="match status" value="1"/>
</dbReference>
<dbReference type="SMART" id="SM00388">
    <property type="entry name" value="HisKA"/>
    <property type="match status" value="1"/>
</dbReference>
<evidence type="ECO:0000256" key="5">
    <source>
        <dbReference type="ARBA" id="ARBA00022777"/>
    </source>
</evidence>
<dbReference type="InterPro" id="IPR036890">
    <property type="entry name" value="HATPase_C_sf"/>
</dbReference>
<dbReference type="EMBL" id="QOVI01000003">
    <property type="protein sequence ID" value="RXG15583.1"/>
    <property type="molecule type" value="Genomic_DNA"/>
</dbReference>
<dbReference type="Gene3D" id="3.30.565.10">
    <property type="entry name" value="Histidine kinase-like ATPase, C-terminal domain"/>
    <property type="match status" value="1"/>
</dbReference>
<dbReference type="RefSeq" id="WP_236638820.1">
    <property type="nucleotide sequence ID" value="NZ_QOVI01000003.1"/>
</dbReference>
<dbReference type="CDD" id="cd00075">
    <property type="entry name" value="HATPase"/>
    <property type="match status" value="1"/>
</dbReference>
<dbReference type="SUPFAM" id="SSF63829">
    <property type="entry name" value="Calcium-dependent phosphotriesterase"/>
    <property type="match status" value="3"/>
</dbReference>
<dbReference type="InterPro" id="IPR011123">
    <property type="entry name" value="Y_Y_Y"/>
</dbReference>
<dbReference type="GO" id="GO:0043565">
    <property type="term" value="F:sequence-specific DNA binding"/>
    <property type="evidence" value="ECO:0007669"/>
    <property type="project" value="InterPro"/>
</dbReference>
<dbReference type="Pfam" id="PF00512">
    <property type="entry name" value="HisKA"/>
    <property type="match status" value="1"/>
</dbReference>
<name>A0A4V1KPH6_9FLAO</name>
<dbReference type="Gene3D" id="3.40.50.2300">
    <property type="match status" value="1"/>
</dbReference>
<evidence type="ECO:0000256" key="3">
    <source>
        <dbReference type="ARBA" id="ARBA00022553"/>
    </source>
</evidence>
<evidence type="ECO:0000313" key="13">
    <source>
        <dbReference type="EMBL" id="RXG15583.1"/>
    </source>
</evidence>
<protein>
    <recommendedName>
        <fullName evidence="2">histidine kinase</fullName>
        <ecNumber evidence="2">2.7.13.3</ecNumber>
    </recommendedName>
</protein>
<keyword evidence="7" id="KW-0238">DNA-binding</keyword>
<comment type="catalytic activity">
    <reaction evidence="1">
        <text>ATP + protein L-histidine = ADP + protein N-phospho-L-histidine.</text>
        <dbReference type="EC" id="2.7.13.3"/>
    </reaction>
</comment>
<proteinExistence type="predicted"/>
<dbReference type="Pfam" id="PF00072">
    <property type="entry name" value="Response_reg"/>
    <property type="match status" value="1"/>
</dbReference>
<dbReference type="SMART" id="SM00387">
    <property type="entry name" value="HATPase_c"/>
    <property type="match status" value="1"/>
</dbReference>
<feature type="modified residue" description="4-aspartylphosphate" evidence="9">
    <location>
        <position position="1176"/>
    </location>
</feature>
<dbReference type="SUPFAM" id="SSF52172">
    <property type="entry name" value="CheY-like"/>
    <property type="match status" value="1"/>
</dbReference>
<dbReference type="EC" id="2.7.13.3" evidence="2"/>
<keyword evidence="8" id="KW-0804">Transcription</keyword>
<dbReference type="InterPro" id="IPR003661">
    <property type="entry name" value="HisK_dim/P_dom"/>
</dbReference>
<dbReference type="Pfam" id="PF07495">
    <property type="entry name" value="Y_Y_Y"/>
    <property type="match status" value="1"/>
</dbReference>
<dbReference type="CDD" id="cd00082">
    <property type="entry name" value="HisKA"/>
    <property type="match status" value="1"/>
</dbReference>
<dbReference type="Pfam" id="PF07494">
    <property type="entry name" value="Reg_prop"/>
    <property type="match status" value="6"/>
</dbReference>
<feature type="domain" description="HTH araC/xylS-type" evidence="10">
    <location>
        <begin position="1277"/>
        <end position="1376"/>
    </location>
</feature>
<dbReference type="PROSITE" id="PS50109">
    <property type="entry name" value="HIS_KIN"/>
    <property type="match status" value="1"/>
</dbReference>
<dbReference type="InterPro" id="IPR036097">
    <property type="entry name" value="HisK_dim/P_sf"/>
</dbReference>
<dbReference type="InterPro" id="IPR005467">
    <property type="entry name" value="His_kinase_dom"/>
</dbReference>
<dbReference type="PROSITE" id="PS50110">
    <property type="entry name" value="RESPONSE_REGULATORY"/>
    <property type="match status" value="1"/>
</dbReference>
<dbReference type="Pfam" id="PF12833">
    <property type="entry name" value="HTH_18"/>
    <property type="match status" value="1"/>
</dbReference>
<evidence type="ECO:0000256" key="7">
    <source>
        <dbReference type="ARBA" id="ARBA00023125"/>
    </source>
</evidence>
<dbReference type="SUPFAM" id="SSF55874">
    <property type="entry name" value="ATPase domain of HSP90 chaperone/DNA topoisomerase II/histidine kinase"/>
    <property type="match status" value="1"/>
</dbReference>
<evidence type="ECO:0000259" key="10">
    <source>
        <dbReference type="PROSITE" id="PS01124"/>
    </source>
</evidence>
<dbReference type="InterPro" id="IPR018062">
    <property type="entry name" value="HTH_AraC-typ_CS"/>
</dbReference>
<dbReference type="Gene3D" id="2.60.40.10">
    <property type="entry name" value="Immunoglobulins"/>
    <property type="match status" value="1"/>
</dbReference>
<dbReference type="SMART" id="SM00342">
    <property type="entry name" value="HTH_ARAC"/>
    <property type="match status" value="1"/>
</dbReference>
<comment type="caution">
    <text evidence="13">The sequence shown here is derived from an EMBL/GenBank/DDBJ whole genome shotgun (WGS) entry which is preliminary data.</text>
</comment>
<dbReference type="InterPro" id="IPR018060">
    <property type="entry name" value="HTH_AraC"/>
</dbReference>
<evidence type="ECO:0000256" key="9">
    <source>
        <dbReference type="PROSITE-ProRule" id="PRU00169"/>
    </source>
</evidence>
<keyword evidence="3 9" id="KW-0597">Phosphoprotein</keyword>
<keyword evidence="5" id="KW-0418">Kinase</keyword>
<evidence type="ECO:0000256" key="1">
    <source>
        <dbReference type="ARBA" id="ARBA00000085"/>
    </source>
</evidence>
<dbReference type="SUPFAM" id="SSF46689">
    <property type="entry name" value="Homeodomain-like"/>
    <property type="match status" value="1"/>
</dbReference>
<evidence type="ECO:0000256" key="4">
    <source>
        <dbReference type="ARBA" id="ARBA00022679"/>
    </source>
</evidence>
<dbReference type="SMART" id="SM00448">
    <property type="entry name" value="REC"/>
    <property type="match status" value="1"/>
</dbReference>
<evidence type="ECO:0000256" key="2">
    <source>
        <dbReference type="ARBA" id="ARBA00012438"/>
    </source>
</evidence>
<dbReference type="Gene3D" id="1.10.10.60">
    <property type="entry name" value="Homeodomain-like"/>
    <property type="match status" value="2"/>
</dbReference>
<dbReference type="SUPFAM" id="SSF47384">
    <property type="entry name" value="Homodimeric domain of signal transducing histidine kinase"/>
    <property type="match status" value="1"/>
</dbReference>
<evidence type="ECO:0000313" key="14">
    <source>
        <dbReference type="Proteomes" id="UP000289821"/>
    </source>
</evidence>
<keyword evidence="6" id="KW-0805">Transcription regulation</keyword>
<dbReference type="CDD" id="cd17574">
    <property type="entry name" value="REC_OmpR"/>
    <property type="match status" value="1"/>
</dbReference>
<dbReference type="FunFam" id="3.30.565.10:FF:000006">
    <property type="entry name" value="Sensor histidine kinase WalK"/>
    <property type="match status" value="1"/>
</dbReference>
<dbReference type="PRINTS" id="PR00344">
    <property type="entry name" value="BCTRLSENSOR"/>
</dbReference>
<evidence type="ECO:0000256" key="8">
    <source>
        <dbReference type="ARBA" id="ARBA00023163"/>
    </source>
</evidence>
<dbReference type="GO" id="GO:0003700">
    <property type="term" value="F:DNA-binding transcription factor activity"/>
    <property type="evidence" value="ECO:0007669"/>
    <property type="project" value="InterPro"/>
</dbReference>
<evidence type="ECO:0000259" key="11">
    <source>
        <dbReference type="PROSITE" id="PS50109"/>
    </source>
</evidence>
<dbReference type="InterPro" id="IPR011110">
    <property type="entry name" value="Reg_prop"/>
</dbReference>
<dbReference type="Gene3D" id="2.130.10.10">
    <property type="entry name" value="YVTN repeat-like/Quinoprotein amine dehydrogenase"/>
    <property type="match status" value="2"/>
</dbReference>
<dbReference type="Proteomes" id="UP000289821">
    <property type="component" value="Unassembled WGS sequence"/>
</dbReference>
<feature type="domain" description="Histidine kinase" evidence="11">
    <location>
        <begin position="865"/>
        <end position="1079"/>
    </location>
</feature>
<organism evidence="13 14">
    <name type="scientific">Leeuwenhoekiella aestuarii</name>
    <dbReference type="NCBI Taxonomy" id="2249426"/>
    <lineage>
        <taxon>Bacteria</taxon>
        <taxon>Pseudomonadati</taxon>
        <taxon>Bacteroidota</taxon>
        <taxon>Flavobacteriia</taxon>
        <taxon>Flavobacteriales</taxon>
        <taxon>Flavobacteriaceae</taxon>
        <taxon>Leeuwenhoekiella</taxon>
    </lineage>
</organism>
<dbReference type="InterPro" id="IPR015943">
    <property type="entry name" value="WD40/YVTN_repeat-like_dom_sf"/>
</dbReference>
<dbReference type="Pfam" id="PF02518">
    <property type="entry name" value="HATPase_c"/>
    <property type="match status" value="1"/>
</dbReference>
<reference evidence="13 14" key="1">
    <citation type="submission" date="2018-07" db="EMBL/GenBank/DDBJ databases">
        <title>Leeuwenhoekiella genomics.</title>
        <authorList>
            <person name="Tahon G."/>
            <person name="Willems A."/>
        </authorList>
    </citation>
    <scope>NUCLEOTIDE SEQUENCE [LARGE SCALE GENOMIC DNA]</scope>
    <source>
        <strain evidence="13 14">R-50232</strain>
    </source>
</reference>
<dbReference type="InterPro" id="IPR003594">
    <property type="entry name" value="HATPase_dom"/>
</dbReference>
<gene>
    <name evidence="13" type="ORF">DSM04_103472</name>
</gene>
<dbReference type="InterPro" id="IPR013783">
    <property type="entry name" value="Ig-like_fold"/>
</dbReference>
<dbReference type="PANTHER" id="PTHR43547">
    <property type="entry name" value="TWO-COMPONENT HISTIDINE KINASE"/>
    <property type="match status" value="1"/>
</dbReference>
<dbReference type="GO" id="GO:0000155">
    <property type="term" value="F:phosphorelay sensor kinase activity"/>
    <property type="evidence" value="ECO:0007669"/>
    <property type="project" value="InterPro"/>
</dbReference>
<dbReference type="PROSITE" id="PS00041">
    <property type="entry name" value="HTH_ARAC_FAMILY_1"/>
    <property type="match status" value="1"/>
</dbReference>
<accession>A0A4V1KPH6</accession>
<feature type="domain" description="Response regulatory" evidence="12">
    <location>
        <begin position="1128"/>
        <end position="1243"/>
    </location>
</feature>
<evidence type="ECO:0000256" key="6">
    <source>
        <dbReference type="ARBA" id="ARBA00023015"/>
    </source>
</evidence>
<keyword evidence="4" id="KW-0808">Transferase</keyword>
<keyword evidence="14" id="KW-1185">Reference proteome</keyword>
<dbReference type="InterPro" id="IPR004358">
    <property type="entry name" value="Sig_transdc_His_kin-like_C"/>
</dbReference>
<dbReference type="InterPro" id="IPR001789">
    <property type="entry name" value="Sig_transdc_resp-reg_receiver"/>
</dbReference>